<dbReference type="InterPro" id="IPR036271">
    <property type="entry name" value="Tet_transcr_reg_TetR-rel_C_sf"/>
</dbReference>
<dbReference type="EMBL" id="JAGGLB010000012">
    <property type="protein sequence ID" value="MBP1992249.1"/>
    <property type="molecule type" value="Genomic_DNA"/>
</dbReference>
<protein>
    <submittedName>
        <fullName evidence="7">AcrR family transcriptional regulator</fullName>
    </submittedName>
</protein>
<evidence type="ECO:0000256" key="1">
    <source>
        <dbReference type="ARBA" id="ARBA00022491"/>
    </source>
</evidence>
<dbReference type="PANTHER" id="PTHR30055:SF151">
    <property type="entry name" value="TRANSCRIPTIONAL REGULATORY PROTEIN"/>
    <property type="match status" value="1"/>
</dbReference>
<gene>
    <name evidence="7" type="ORF">J2Z66_003857</name>
</gene>
<evidence type="ECO:0000256" key="3">
    <source>
        <dbReference type="ARBA" id="ARBA00023125"/>
    </source>
</evidence>
<accession>A0ABS4J0H0</accession>
<dbReference type="InterPro" id="IPR023772">
    <property type="entry name" value="DNA-bd_HTH_TetR-type_CS"/>
</dbReference>
<organism evidence="7 8">
    <name type="scientific">Paenibacillus eucommiae</name>
    <dbReference type="NCBI Taxonomy" id="1355755"/>
    <lineage>
        <taxon>Bacteria</taxon>
        <taxon>Bacillati</taxon>
        <taxon>Bacillota</taxon>
        <taxon>Bacilli</taxon>
        <taxon>Bacillales</taxon>
        <taxon>Paenibacillaceae</taxon>
        <taxon>Paenibacillus</taxon>
    </lineage>
</organism>
<evidence type="ECO:0000313" key="8">
    <source>
        <dbReference type="Proteomes" id="UP001519287"/>
    </source>
</evidence>
<dbReference type="Pfam" id="PF02909">
    <property type="entry name" value="TetR_C_1"/>
    <property type="match status" value="1"/>
</dbReference>
<evidence type="ECO:0000256" key="4">
    <source>
        <dbReference type="ARBA" id="ARBA00023163"/>
    </source>
</evidence>
<evidence type="ECO:0000256" key="5">
    <source>
        <dbReference type="PROSITE-ProRule" id="PRU00335"/>
    </source>
</evidence>
<dbReference type="SUPFAM" id="SSF48498">
    <property type="entry name" value="Tetracyclin repressor-like, C-terminal domain"/>
    <property type="match status" value="1"/>
</dbReference>
<reference evidence="7 8" key="1">
    <citation type="submission" date="2021-03" db="EMBL/GenBank/DDBJ databases">
        <title>Genomic Encyclopedia of Type Strains, Phase IV (KMG-IV): sequencing the most valuable type-strain genomes for metagenomic binning, comparative biology and taxonomic classification.</title>
        <authorList>
            <person name="Goeker M."/>
        </authorList>
    </citation>
    <scope>NUCLEOTIDE SEQUENCE [LARGE SCALE GENOMIC DNA]</scope>
    <source>
        <strain evidence="7 8">DSM 26048</strain>
    </source>
</reference>
<dbReference type="InterPro" id="IPR003012">
    <property type="entry name" value="Tet_transcr_reg_TetR"/>
</dbReference>
<dbReference type="InterPro" id="IPR001647">
    <property type="entry name" value="HTH_TetR"/>
</dbReference>
<dbReference type="Pfam" id="PF00440">
    <property type="entry name" value="TetR_N"/>
    <property type="match status" value="1"/>
</dbReference>
<dbReference type="InterPro" id="IPR050109">
    <property type="entry name" value="HTH-type_TetR-like_transc_reg"/>
</dbReference>
<dbReference type="InterPro" id="IPR009057">
    <property type="entry name" value="Homeodomain-like_sf"/>
</dbReference>
<dbReference type="SUPFAM" id="SSF46689">
    <property type="entry name" value="Homeodomain-like"/>
    <property type="match status" value="1"/>
</dbReference>
<dbReference type="PROSITE" id="PS01081">
    <property type="entry name" value="HTH_TETR_1"/>
    <property type="match status" value="1"/>
</dbReference>
<evidence type="ECO:0000313" key="7">
    <source>
        <dbReference type="EMBL" id="MBP1992249.1"/>
    </source>
</evidence>
<name>A0ABS4J0H0_9BACL</name>
<keyword evidence="1" id="KW-0678">Repressor</keyword>
<keyword evidence="2" id="KW-0805">Transcription regulation</keyword>
<dbReference type="Gene3D" id="1.10.10.60">
    <property type="entry name" value="Homeodomain-like"/>
    <property type="match status" value="1"/>
</dbReference>
<dbReference type="Proteomes" id="UP001519287">
    <property type="component" value="Unassembled WGS sequence"/>
</dbReference>
<dbReference type="RefSeq" id="WP_209973049.1">
    <property type="nucleotide sequence ID" value="NZ_JAGGLB010000012.1"/>
</dbReference>
<proteinExistence type="predicted"/>
<dbReference type="PANTHER" id="PTHR30055">
    <property type="entry name" value="HTH-TYPE TRANSCRIPTIONAL REGULATOR RUTR"/>
    <property type="match status" value="1"/>
</dbReference>
<sequence length="226" mass="25831">MARRPKTDTEPHLDQKRIVLAALELLEEVGLKQLTMRKLAESLGVQVGALYWHVKDKEELLSLLADKISSDIIWHNGDISWREALVVWATNFRVVLCSYRDSVEIFNSSTISTGYNRLQQIEALFDVLGKAGFKDIEIPWMASMIKSYILGSVSEEVRLQKISQEREQTFEELGKNVNEIYQALPAAAFPHMARLAPYLTSPDWEQEFNFGLRVLLDGFTARLSQE</sequence>
<dbReference type="PROSITE" id="PS50977">
    <property type="entry name" value="HTH_TETR_2"/>
    <property type="match status" value="1"/>
</dbReference>
<evidence type="ECO:0000259" key="6">
    <source>
        <dbReference type="PROSITE" id="PS50977"/>
    </source>
</evidence>
<dbReference type="PRINTS" id="PR00400">
    <property type="entry name" value="TETREPRESSOR"/>
</dbReference>
<evidence type="ECO:0000256" key="2">
    <source>
        <dbReference type="ARBA" id="ARBA00023015"/>
    </source>
</evidence>
<comment type="caution">
    <text evidence="7">The sequence shown here is derived from an EMBL/GenBank/DDBJ whole genome shotgun (WGS) entry which is preliminary data.</text>
</comment>
<dbReference type="Gene3D" id="1.10.357.10">
    <property type="entry name" value="Tetracycline Repressor, domain 2"/>
    <property type="match status" value="1"/>
</dbReference>
<dbReference type="InterPro" id="IPR004111">
    <property type="entry name" value="Repressor_TetR_C"/>
</dbReference>
<keyword evidence="4" id="KW-0804">Transcription</keyword>
<feature type="DNA-binding region" description="H-T-H motif" evidence="5">
    <location>
        <begin position="35"/>
        <end position="54"/>
    </location>
</feature>
<keyword evidence="3 5" id="KW-0238">DNA-binding</keyword>
<feature type="domain" description="HTH tetR-type" evidence="6">
    <location>
        <begin position="12"/>
        <end position="72"/>
    </location>
</feature>
<dbReference type="PRINTS" id="PR00455">
    <property type="entry name" value="HTHTETR"/>
</dbReference>
<keyword evidence="8" id="KW-1185">Reference proteome</keyword>